<dbReference type="GeneID" id="95624519"/>
<comment type="caution">
    <text evidence="1">The sequence shown here is derived from an EMBL/GenBank/DDBJ whole genome shotgun (WGS) entry which is preliminary data.</text>
</comment>
<accession>A0A7U9KYW0</accession>
<sequence length="375" mass="39212">MSTQTVLPAAPLGQPDPQVPVALAWYGCDLRTGAIIEDLRTLKPGGALGRKLGEATTLSASLGLAGAPADWEAATAPGTALLVAVDTATDTPIWPGIVLTRDGGSATDISLQCATPERYLDARYTGTVTAVQQDQATVLTSLLATAMSDGPPFVLDAPPTGRPLDYSVLDGDDKTILSAVQEIMGMDGGPEWTIDVAWNDAHSGFVLPIRVRPAIGAQAAAPEAVFDFPGCVSSYTLAESYEAGKGATVVQARGEGESAGRLTSQVYTADALIAGGWPRWVHRFTPASGITDPVQLNAHAARALAMMQTGAKVWSVEAVASVAPRIGRDWGLGDTVRIAVESSLRHPRSAETVARAWAWELDPGADRIRPILVED</sequence>
<dbReference type="EMBL" id="BHZC01000001">
    <property type="protein sequence ID" value="GCD37931.1"/>
    <property type="molecule type" value="Genomic_DNA"/>
</dbReference>
<name>A0A7U9KYW0_9ACTN</name>
<proteinExistence type="predicted"/>
<reference evidence="1 2" key="1">
    <citation type="submission" date="2018-11" db="EMBL/GenBank/DDBJ databases">
        <title>Whole genome sequence of Streptomyces chrestomyceticus NBRC 13444(T).</title>
        <authorList>
            <person name="Komaki H."/>
            <person name="Tamura T."/>
        </authorList>
    </citation>
    <scope>NUCLEOTIDE SEQUENCE [LARGE SCALE GENOMIC DNA]</scope>
    <source>
        <strain evidence="1 2">NBRC 13444</strain>
    </source>
</reference>
<protein>
    <submittedName>
        <fullName evidence="1">Uncharacterized protein</fullName>
    </submittedName>
</protein>
<organism evidence="1 2">
    <name type="scientific">Streptomyces chrestomyceticus JCM 4735</name>
    <dbReference type="NCBI Taxonomy" id="1306181"/>
    <lineage>
        <taxon>Bacteria</taxon>
        <taxon>Bacillati</taxon>
        <taxon>Actinomycetota</taxon>
        <taxon>Actinomycetes</taxon>
        <taxon>Kitasatosporales</taxon>
        <taxon>Streptomycetaceae</taxon>
        <taxon>Streptomyces</taxon>
    </lineage>
</organism>
<dbReference type="AlphaFoldDB" id="A0A7U9KYW0"/>
<gene>
    <name evidence="1" type="ORF">OEIGOIKO_05741</name>
</gene>
<evidence type="ECO:0000313" key="2">
    <source>
        <dbReference type="Proteomes" id="UP000287830"/>
    </source>
</evidence>
<dbReference type="Proteomes" id="UP000287830">
    <property type="component" value="Unassembled WGS sequence"/>
</dbReference>
<dbReference type="OrthoDB" id="4075033at2"/>
<dbReference type="RefSeq" id="WP_125047256.1">
    <property type="nucleotide sequence ID" value="NZ_BHZC01000001.1"/>
</dbReference>
<evidence type="ECO:0000313" key="1">
    <source>
        <dbReference type="EMBL" id="GCD37931.1"/>
    </source>
</evidence>